<dbReference type="SUPFAM" id="SSF46689">
    <property type="entry name" value="Homeodomain-like"/>
    <property type="match status" value="1"/>
</dbReference>
<dbReference type="Gene3D" id="1.10.357.10">
    <property type="entry name" value="Tetracycline Repressor, domain 2"/>
    <property type="match status" value="1"/>
</dbReference>
<dbReference type="Pfam" id="PF17932">
    <property type="entry name" value="TetR_C_24"/>
    <property type="match status" value="1"/>
</dbReference>
<dbReference type="PANTHER" id="PTHR30055">
    <property type="entry name" value="HTH-TYPE TRANSCRIPTIONAL REGULATOR RUTR"/>
    <property type="match status" value="1"/>
</dbReference>
<accession>A0ABU5T4M4</accession>
<evidence type="ECO:0000313" key="5">
    <source>
        <dbReference type="Proteomes" id="UP001304769"/>
    </source>
</evidence>
<dbReference type="Proteomes" id="UP001304769">
    <property type="component" value="Unassembled WGS sequence"/>
</dbReference>
<dbReference type="InterPro" id="IPR001647">
    <property type="entry name" value="HTH_TetR"/>
</dbReference>
<comment type="caution">
    <text evidence="4">The sequence shown here is derived from an EMBL/GenBank/DDBJ whole genome shotgun (WGS) entry which is preliminary data.</text>
</comment>
<dbReference type="InterPro" id="IPR050109">
    <property type="entry name" value="HTH-type_TetR-like_transc_reg"/>
</dbReference>
<dbReference type="PRINTS" id="PR00455">
    <property type="entry name" value="HTHTETR"/>
</dbReference>
<reference evidence="4 5" key="1">
    <citation type="submission" date="2023-12" db="EMBL/GenBank/DDBJ databases">
        <title>Sinomonas terricola sp. nov, isolated from litchi orchard soil in Guangdong, PR China.</title>
        <authorList>
            <person name="Jiaxin W."/>
            <person name="Yang Z."/>
            <person name="Honghui Z."/>
        </authorList>
    </citation>
    <scope>NUCLEOTIDE SEQUENCE [LARGE SCALE GENOMIC DNA]</scope>
    <source>
        <strain evidence="4 5">JGH33</strain>
    </source>
</reference>
<dbReference type="InterPro" id="IPR036271">
    <property type="entry name" value="Tet_transcr_reg_TetR-rel_C_sf"/>
</dbReference>
<proteinExistence type="predicted"/>
<dbReference type="PROSITE" id="PS50977">
    <property type="entry name" value="HTH_TETR_2"/>
    <property type="match status" value="1"/>
</dbReference>
<keyword evidence="1 2" id="KW-0238">DNA-binding</keyword>
<dbReference type="InterPro" id="IPR009057">
    <property type="entry name" value="Homeodomain-like_sf"/>
</dbReference>
<evidence type="ECO:0000259" key="3">
    <source>
        <dbReference type="PROSITE" id="PS50977"/>
    </source>
</evidence>
<dbReference type="InterPro" id="IPR023772">
    <property type="entry name" value="DNA-bd_HTH_TetR-type_CS"/>
</dbReference>
<evidence type="ECO:0000313" key="4">
    <source>
        <dbReference type="EMBL" id="MEA5454614.1"/>
    </source>
</evidence>
<dbReference type="InterPro" id="IPR041490">
    <property type="entry name" value="KstR2_TetR_C"/>
</dbReference>
<organism evidence="4 5">
    <name type="scientific">Sinomonas terricola</name>
    <dbReference type="NCBI Taxonomy" id="3110330"/>
    <lineage>
        <taxon>Bacteria</taxon>
        <taxon>Bacillati</taxon>
        <taxon>Actinomycetota</taxon>
        <taxon>Actinomycetes</taxon>
        <taxon>Micrococcales</taxon>
        <taxon>Micrococcaceae</taxon>
        <taxon>Sinomonas</taxon>
    </lineage>
</organism>
<name>A0ABU5T4M4_9MICC</name>
<gene>
    <name evidence="4" type="ORF">SPF06_07755</name>
</gene>
<evidence type="ECO:0000256" key="2">
    <source>
        <dbReference type="PROSITE-ProRule" id="PRU00335"/>
    </source>
</evidence>
<feature type="domain" description="HTH tetR-type" evidence="3">
    <location>
        <begin position="14"/>
        <end position="74"/>
    </location>
</feature>
<dbReference type="RefSeq" id="WP_323278454.1">
    <property type="nucleotide sequence ID" value="NZ_JAYGGQ010000004.1"/>
</dbReference>
<protein>
    <submittedName>
        <fullName evidence="4">TetR/AcrR family transcriptional regulator</fullName>
    </submittedName>
</protein>
<keyword evidence="5" id="KW-1185">Reference proteome</keyword>
<dbReference type="PANTHER" id="PTHR30055:SF237">
    <property type="entry name" value="TRANSCRIPTIONAL REPRESSOR MCE3R"/>
    <property type="match status" value="1"/>
</dbReference>
<sequence length="211" mass="21877">MSDASTTPRSEAKAVRRQALLDAAAGLFAAQGFAGVSLDDLGSAAGVSGPAIYRHFPGKQAVLGALLVGVSEELLEGGQRVVAGAGHDGAGRDGAGDDGAVRALVAFHVDFALTKPDVIRVQDRDFTNLSAQDQAAVRSLQLRYIDVWAGALARLHADAPPAELRLRAQAVFGLINSTPHSVGAPGRRTSERRARRILESMALAALVAPSP</sequence>
<dbReference type="PROSITE" id="PS01081">
    <property type="entry name" value="HTH_TETR_1"/>
    <property type="match status" value="1"/>
</dbReference>
<dbReference type="EMBL" id="JAYGGQ010000004">
    <property type="protein sequence ID" value="MEA5454614.1"/>
    <property type="molecule type" value="Genomic_DNA"/>
</dbReference>
<dbReference type="SUPFAM" id="SSF48498">
    <property type="entry name" value="Tetracyclin repressor-like, C-terminal domain"/>
    <property type="match status" value="1"/>
</dbReference>
<dbReference type="Pfam" id="PF00440">
    <property type="entry name" value="TetR_N"/>
    <property type="match status" value="1"/>
</dbReference>
<feature type="DNA-binding region" description="H-T-H motif" evidence="2">
    <location>
        <begin position="37"/>
        <end position="56"/>
    </location>
</feature>
<evidence type="ECO:0000256" key="1">
    <source>
        <dbReference type="ARBA" id="ARBA00023125"/>
    </source>
</evidence>
<dbReference type="Gene3D" id="1.10.10.60">
    <property type="entry name" value="Homeodomain-like"/>
    <property type="match status" value="1"/>
</dbReference>